<dbReference type="InterPro" id="IPR006553">
    <property type="entry name" value="Leu-rich_rpt_Cys-con_subtyp"/>
</dbReference>
<comment type="caution">
    <text evidence="1">The sequence shown here is derived from an EMBL/GenBank/DDBJ whole genome shotgun (WGS) entry which is preliminary data.</text>
</comment>
<dbReference type="InterPro" id="IPR032675">
    <property type="entry name" value="LRR_dom_sf"/>
</dbReference>
<sequence length="252" mass="28121">MSLLSNGKYNQSSGKIYSSKSVQEEANDDDRPCKISRTDLLCDCLDLIFKCLETRDDRNSFGLTCQQWLNHESLWYRYGYGSDKFPEINSGLSKPPFYESELQCLRLDYCPEYSDTELSLMFSWFPRLIDISLKCCSITDKGLEALAKCCSSLETCVNLGSLRVRYCTKITGIGFLECQKSLTYVNAVGCELQPEGIKAIVSGGGLEELILAPPHGWVNGREDSINTEAVVTIAKGCPLLKTLILPNCDELV</sequence>
<dbReference type="Gene3D" id="3.80.10.10">
    <property type="entry name" value="Ribonuclease Inhibitor"/>
    <property type="match status" value="1"/>
</dbReference>
<name>A0AA41VBW0_PAPNU</name>
<protein>
    <submittedName>
        <fullName evidence="1">Uncharacterized protein</fullName>
    </submittedName>
</protein>
<proteinExistence type="predicted"/>
<dbReference type="Proteomes" id="UP001177140">
    <property type="component" value="Unassembled WGS sequence"/>
</dbReference>
<dbReference type="PANTHER" id="PTHR13318">
    <property type="entry name" value="PARTNER OF PAIRED, ISOFORM B-RELATED"/>
    <property type="match status" value="1"/>
</dbReference>
<evidence type="ECO:0000313" key="2">
    <source>
        <dbReference type="Proteomes" id="UP001177140"/>
    </source>
</evidence>
<reference evidence="1" key="1">
    <citation type="submission" date="2022-03" db="EMBL/GenBank/DDBJ databases">
        <title>A functionally conserved STORR gene fusion in Papaver species that diverged 16.8 million years ago.</title>
        <authorList>
            <person name="Catania T."/>
        </authorList>
    </citation>
    <scope>NUCLEOTIDE SEQUENCE</scope>
    <source>
        <strain evidence="1">S-191538</strain>
    </source>
</reference>
<keyword evidence="2" id="KW-1185">Reference proteome</keyword>
<dbReference type="AlphaFoldDB" id="A0AA41VBW0"/>
<dbReference type="Pfam" id="PF13516">
    <property type="entry name" value="LRR_6"/>
    <property type="match status" value="1"/>
</dbReference>
<dbReference type="SUPFAM" id="SSF52047">
    <property type="entry name" value="RNI-like"/>
    <property type="match status" value="1"/>
</dbReference>
<dbReference type="SMART" id="SM00367">
    <property type="entry name" value="LRR_CC"/>
    <property type="match status" value="2"/>
</dbReference>
<dbReference type="GO" id="GO:0019005">
    <property type="term" value="C:SCF ubiquitin ligase complex"/>
    <property type="evidence" value="ECO:0007669"/>
    <property type="project" value="TreeGrafter"/>
</dbReference>
<dbReference type="Gene3D" id="1.20.1280.50">
    <property type="match status" value="1"/>
</dbReference>
<evidence type="ECO:0000313" key="1">
    <source>
        <dbReference type="EMBL" id="MCL7035733.1"/>
    </source>
</evidence>
<dbReference type="EMBL" id="JAJJMA010160262">
    <property type="protein sequence ID" value="MCL7035733.1"/>
    <property type="molecule type" value="Genomic_DNA"/>
</dbReference>
<accession>A0AA41VBW0</accession>
<organism evidence="1 2">
    <name type="scientific">Papaver nudicaule</name>
    <name type="common">Iceland poppy</name>
    <dbReference type="NCBI Taxonomy" id="74823"/>
    <lineage>
        <taxon>Eukaryota</taxon>
        <taxon>Viridiplantae</taxon>
        <taxon>Streptophyta</taxon>
        <taxon>Embryophyta</taxon>
        <taxon>Tracheophyta</taxon>
        <taxon>Spermatophyta</taxon>
        <taxon>Magnoliopsida</taxon>
        <taxon>Ranunculales</taxon>
        <taxon>Papaveraceae</taxon>
        <taxon>Papaveroideae</taxon>
        <taxon>Papaver</taxon>
    </lineage>
</organism>
<dbReference type="GO" id="GO:0031146">
    <property type="term" value="P:SCF-dependent proteasomal ubiquitin-dependent protein catabolic process"/>
    <property type="evidence" value="ECO:0007669"/>
    <property type="project" value="TreeGrafter"/>
</dbReference>
<gene>
    <name evidence="1" type="ORF">MKW94_012831</name>
</gene>
<dbReference type="InterPro" id="IPR001611">
    <property type="entry name" value="Leu-rich_rpt"/>
</dbReference>